<organism evidence="4 5">
    <name type="scientific">Lacinutrix neustonica</name>
    <dbReference type="NCBI Taxonomy" id="2980107"/>
    <lineage>
        <taxon>Bacteria</taxon>
        <taxon>Pseudomonadati</taxon>
        <taxon>Bacteroidota</taxon>
        <taxon>Flavobacteriia</taxon>
        <taxon>Flavobacteriales</taxon>
        <taxon>Flavobacteriaceae</taxon>
        <taxon>Lacinutrix</taxon>
    </lineage>
</organism>
<dbReference type="Pfam" id="PF00072">
    <property type="entry name" value="Response_reg"/>
    <property type="match status" value="1"/>
</dbReference>
<protein>
    <submittedName>
        <fullName evidence="4">Response regulator</fullName>
    </submittedName>
</protein>
<reference evidence="4" key="1">
    <citation type="submission" date="2022-11" db="EMBL/GenBank/DDBJ databases">
        <title>Lacinutrix neustonica HL-RS19T sp. nov., isolated from the surface microlayer sample of brackish Lake Shihwa.</title>
        <authorList>
            <person name="Choi J.Y."/>
            <person name="Hwang C.Y."/>
        </authorList>
    </citation>
    <scope>NUCLEOTIDE SEQUENCE</scope>
    <source>
        <strain evidence="4">HL-RS19</strain>
    </source>
</reference>
<keyword evidence="1" id="KW-0597">Phosphoprotein</keyword>
<evidence type="ECO:0000256" key="1">
    <source>
        <dbReference type="ARBA" id="ARBA00022553"/>
    </source>
</evidence>
<sequence>MYFNGFTYAELDGYETAKQIRLFNQEIAIVALTAASTEEVESKIYDYDMDGYIMKPFFTVDFVETINKATQNRNEITT</sequence>
<dbReference type="RefSeq" id="WP_267677994.1">
    <property type="nucleotide sequence ID" value="NZ_CP113088.1"/>
</dbReference>
<evidence type="ECO:0000313" key="5">
    <source>
        <dbReference type="Proteomes" id="UP001164705"/>
    </source>
</evidence>
<evidence type="ECO:0000259" key="3">
    <source>
        <dbReference type="PROSITE" id="PS50110"/>
    </source>
</evidence>
<comment type="caution">
    <text evidence="2">Lacks conserved residue(s) required for the propagation of feature annotation.</text>
</comment>
<dbReference type="Gene3D" id="3.40.50.2300">
    <property type="match status" value="1"/>
</dbReference>
<dbReference type="EMBL" id="CP113088">
    <property type="protein sequence ID" value="WAC03412.1"/>
    <property type="molecule type" value="Genomic_DNA"/>
</dbReference>
<name>A0A9E8MXC1_9FLAO</name>
<feature type="domain" description="Response regulatory" evidence="3">
    <location>
        <begin position="1"/>
        <end position="70"/>
    </location>
</feature>
<dbReference type="Proteomes" id="UP001164705">
    <property type="component" value="Chromosome"/>
</dbReference>
<dbReference type="PANTHER" id="PTHR45339">
    <property type="entry name" value="HYBRID SIGNAL TRANSDUCTION HISTIDINE KINASE J"/>
    <property type="match status" value="1"/>
</dbReference>
<dbReference type="InterPro" id="IPR001789">
    <property type="entry name" value="Sig_transdc_resp-reg_receiver"/>
</dbReference>
<evidence type="ECO:0000313" key="4">
    <source>
        <dbReference type="EMBL" id="WAC03412.1"/>
    </source>
</evidence>
<dbReference type="InterPro" id="IPR011006">
    <property type="entry name" value="CheY-like_superfamily"/>
</dbReference>
<gene>
    <name evidence="4" type="ORF">N7U66_07775</name>
</gene>
<evidence type="ECO:0000256" key="2">
    <source>
        <dbReference type="PROSITE-ProRule" id="PRU00169"/>
    </source>
</evidence>
<dbReference type="PANTHER" id="PTHR45339:SF6">
    <property type="entry name" value="SENSORY HISTIDINE PROTEIN KINASE"/>
    <property type="match status" value="1"/>
</dbReference>
<dbReference type="PROSITE" id="PS50110">
    <property type="entry name" value="RESPONSE_REGULATORY"/>
    <property type="match status" value="1"/>
</dbReference>
<dbReference type="GO" id="GO:0000160">
    <property type="term" value="P:phosphorelay signal transduction system"/>
    <property type="evidence" value="ECO:0007669"/>
    <property type="project" value="InterPro"/>
</dbReference>
<proteinExistence type="predicted"/>
<keyword evidence="5" id="KW-1185">Reference proteome</keyword>
<dbReference type="SUPFAM" id="SSF52172">
    <property type="entry name" value="CheY-like"/>
    <property type="match status" value="1"/>
</dbReference>
<dbReference type="KEGG" id="lnu:N7U66_07775"/>
<accession>A0A9E8MXC1</accession>
<dbReference type="AlphaFoldDB" id="A0A9E8MXC1"/>